<dbReference type="Pfam" id="PF05857">
    <property type="entry name" value="TraX"/>
    <property type="match status" value="1"/>
</dbReference>
<name>A0A1R1EIK7_9BACL</name>
<feature type="transmembrane region" description="Helical" evidence="1">
    <location>
        <begin position="148"/>
        <end position="177"/>
    </location>
</feature>
<dbReference type="STRING" id="297318.BK138_25695"/>
<gene>
    <name evidence="2" type="ORF">BK138_25695</name>
</gene>
<reference evidence="2 3" key="1">
    <citation type="submission" date="2016-11" db="EMBL/GenBank/DDBJ databases">
        <title>Paenibacillus species isolates.</title>
        <authorList>
            <person name="Beno S.M."/>
        </authorList>
    </citation>
    <scope>NUCLEOTIDE SEQUENCE [LARGE SCALE GENOMIC DNA]</scope>
    <source>
        <strain evidence="2 3">FSL R5-0378</strain>
    </source>
</reference>
<dbReference type="Proteomes" id="UP000187172">
    <property type="component" value="Unassembled WGS sequence"/>
</dbReference>
<feature type="transmembrane region" description="Helical" evidence="1">
    <location>
        <begin position="53"/>
        <end position="70"/>
    </location>
</feature>
<protein>
    <submittedName>
        <fullName evidence="2">Conjugal transfer protein TraX</fullName>
    </submittedName>
</protein>
<dbReference type="InterPro" id="IPR008875">
    <property type="entry name" value="TraX"/>
</dbReference>
<feature type="transmembrane region" description="Helical" evidence="1">
    <location>
        <begin position="24"/>
        <end position="41"/>
    </location>
</feature>
<feature type="transmembrane region" description="Helical" evidence="1">
    <location>
        <begin position="105"/>
        <end position="128"/>
    </location>
</feature>
<dbReference type="AlphaFoldDB" id="A0A1R1EIK7"/>
<keyword evidence="1" id="KW-0812">Transmembrane</keyword>
<organism evidence="2 3">
    <name type="scientific">Paenibacillus rhizosphaerae</name>
    <dbReference type="NCBI Taxonomy" id="297318"/>
    <lineage>
        <taxon>Bacteria</taxon>
        <taxon>Bacillati</taxon>
        <taxon>Bacillota</taxon>
        <taxon>Bacilli</taxon>
        <taxon>Bacillales</taxon>
        <taxon>Paenibacillaceae</taxon>
        <taxon>Paenibacillus</taxon>
    </lineage>
</organism>
<accession>A0A1R1EIK7</accession>
<evidence type="ECO:0000313" key="3">
    <source>
        <dbReference type="Proteomes" id="UP000187172"/>
    </source>
</evidence>
<dbReference type="EMBL" id="MRTP01000009">
    <property type="protein sequence ID" value="OMF51650.1"/>
    <property type="molecule type" value="Genomic_DNA"/>
</dbReference>
<keyword evidence="3" id="KW-1185">Reference proteome</keyword>
<dbReference type="RefSeq" id="WP_076173650.1">
    <property type="nucleotide sequence ID" value="NZ_MRTP01000009.1"/>
</dbReference>
<comment type="caution">
    <text evidence="2">The sequence shown here is derived from an EMBL/GenBank/DDBJ whole genome shotgun (WGS) entry which is preliminary data.</text>
</comment>
<keyword evidence="1" id="KW-1133">Transmembrane helix</keyword>
<evidence type="ECO:0000313" key="2">
    <source>
        <dbReference type="EMBL" id="OMF51650.1"/>
    </source>
</evidence>
<evidence type="ECO:0000256" key="1">
    <source>
        <dbReference type="SAM" id="Phobius"/>
    </source>
</evidence>
<feature type="transmembrane region" description="Helical" evidence="1">
    <location>
        <begin position="76"/>
        <end position="93"/>
    </location>
</feature>
<keyword evidence="1" id="KW-0472">Membrane</keyword>
<proteinExistence type="predicted"/>
<sequence>MQLIAMLTMLIDHAGIVFFPDQIWLRVIGRIAFPIYAYALVQGHYFTRSRTKYLFRLFILALLSQIPYQLALDPDGLNVVVTLFVAAAVLQILERNLSLAAKAGITLAFCVLMEGFPFDYGAYGLLLVLAFRYASSEKLLGAHLLLNILYLIAFGAGAVLQMLSIVPTLVIVYGPYLWKKIEQARVRAWVWRSFYPLHLTVLAVLQRLDA</sequence>